<dbReference type="AlphaFoldDB" id="A0AA87VYX2"/>
<reference evidence="2" key="3">
    <citation type="submission" date="2022-12" db="EMBL/GenBank/DDBJ databases">
        <authorList>
            <person name="Sun Q."/>
            <person name="Zhou Y."/>
        </authorList>
    </citation>
    <scope>NUCLEOTIDE SEQUENCE</scope>
    <source>
        <strain evidence="2">CGMCC 1.15034</strain>
    </source>
</reference>
<proteinExistence type="predicted"/>
<evidence type="ECO:0000256" key="1">
    <source>
        <dbReference type="SAM" id="SignalP"/>
    </source>
</evidence>
<sequence>MISSKRVLYWLLLAAAMLAPSAARSQSTDTLVTMLQILKKETAGCNFSLKATGTITSNYNGPVDEFIVFWVYGVDGCGGGNNWATSTSAFYVKQPFRAAAQVRKIPLAKNVVDDTLFSQVKNVSFKQDANASTSYVEIDGLSIGEDDARCCPTEGRTAKVWIEEGRIKSAIINRWKEPARN</sequence>
<keyword evidence="1" id="KW-0732">Signal</keyword>
<evidence type="ECO:0000313" key="2">
    <source>
        <dbReference type="EMBL" id="GGI19035.1"/>
    </source>
</evidence>
<reference evidence="2" key="1">
    <citation type="journal article" date="2014" name="Int. J. Syst. Evol. Microbiol.">
        <title>Complete genome sequence of Corynebacterium casei LMG S-19264T (=DSM 44701T), isolated from a smear-ripened cheese.</title>
        <authorList>
            <consortium name="US DOE Joint Genome Institute (JGI-PGF)"/>
            <person name="Walter F."/>
            <person name="Albersmeier A."/>
            <person name="Kalinowski J."/>
            <person name="Ruckert C."/>
        </authorList>
    </citation>
    <scope>NUCLEOTIDE SEQUENCE</scope>
    <source>
        <strain evidence="2">CGMCC 1.15034</strain>
    </source>
</reference>
<protein>
    <submittedName>
        <fullName evidence="2">Uncharacterized protein</fullName>
    </submittedName>
</protein>
<dbReference type="EMBL" id="BMHC01000001">
    <property type="protein sequence ID" value="GGI19035.1"/>
    <property type="molecule type" value="Genomic_DNA"/>
</dbReference>
<reference evidence="3 4" key="2">
    <citation type="submission" date="2018-06" db="EMBL/GenBank/DDBJ databases">
        <title>Comparative genomics of rhizobia nodulating Arachis hypogaea in China.</title>
        <authorList>
            <person name="Li Y."/>
        </authorList>
    </citation>
    <scope>NUCLEOTIDE SEQUENCE [LARGE SCALE GENOMIC DNA]</scope>
    <source>
        <strain evidence="3 4">CCBAU 51658</strain>
    </source>
</reference>
<dbReference type="Proteomes" id="UP000593880">
    <property type="component" value="Chromosome"/>
</dbReference>
<dbReference type="RefSeq" id="WP_128964708.1">
    <property type="nucleotide sequence ID" value="NZ_BMHC01000001.1"/>
</dbReference>
<accession>A0AA87VYX2</accession>
<keyword evidence="4" id="KW-1185">Reference proteome</keyword>
<evidence type="ECO:0000313" key="3">
    <source>
        <dbReference type="EMBL" id="QOZ59081.1"/>
    </source>
</evidence>
<evidence type="ECO:0000313" key="5">
    <source>
        <dbReference type="Proteomes" id="UP000625079"/>
    </source>
</evidence>
<dbReference type="Proteomes" id="UP000625079">
    <property type="component" value="Unassembled WGS sequence"/>
</dbReference>
<dbReference type="EMBL" id="CP030057">
    <property type="protein sequence ID" value="QOZ59081.1"/>
    <property type="molecule type" value="Genomic_DNA"/>
</dbReference>
<evidence type="ECO:0000313" key="4">
    <source>
        <dbReference type="Proteomes" id="UP000593880"/>
    </source>
</evidence>
<organism evidence="2 5">
    <name type="scientific">Bradyrhizobium guangdongense</name>
    <dbReference type="NCBI Taxonomy" id="1325090"/>
    <lineage>
        <taxon>Bacteria</taxon>
        <taxon>Pseudomonadati</taxon>
        <taxon>Pseudomonadota</taxon>
        <taxon>Alphaproteobacteria</taxon>
        <taxon>Hyphomicrobiales</taxon>
        <taxon>Nitrobacteraceae</taxon>
        <taxon>Bradyrhizobium</taxon>
    </lineage>
</organism>
<feature type="signal peptide" evidence="1">
    <location>
        <begin position="1"/>
        <end position="25"/>
    </location>
</feature>
<gene>
    <name evidence="2" type="ORF">GCM10010987_02290</name>
    <name evidence="3" type="ORF">XH86_10250</name>
</gene>
<feature type="chain" id="PRO_5041738043" evidence="1">
    <location>
        <begin position="26"/>
        <end position="181"/>
    </location>
</feature>
<name>A0AA87VYX2_9BRAD</name>